<organism evidence="2 3">
    <name type="scientific">Candidatus Magasanikbacteria bacterium CG_4_10_14_0_2_um_filter_33_14</name>
    <dbReference type="NCBI Taxonomy" id="1974636"/>
    <lineage>
        <taxon>Bacteria</taxon>
        <taxon>Candidatus Magasanikiibacteriota</taxon>
    </lineage>
</organism>
<evidence type="ECO:0000313" key="2">
    <source>
        <dbReference type="EMBL" id="PIZ96208.1"/>
    </source>
</evidence>
<keyword evidence="1" id="KW-0472">Membrane</keyword>
<keyword evidence="1" id="KW-0812">Transmembrane</keyword>
<gene>
    <name evidence="2" type="ORF">COX80_01965</name>
</gene>
<accession>A0A2M7VB37</accession>
<reference evidence="3" key="1">
    <citation type="submission" date="2017-09" db="EMBL/GenBank/DDBJ databases">
        <title>Depth-based differentiation of microbial function through sediment-hosted aquifers and enrichment of novel symbionts in the deep terrestrial subsurface.</title>
        <authorList>
            <person name="Probst A.J."/>
            <person name="Ladd B."/>
            <person name="Jarett J.K."/>
            <person name="Geller-Mcgrath D.E."/>
            <person name="Sieber C.M.K."/>
            <person name="Emerson J.B."/>
            <person name="Anantharaman K."/>
            <person name="Thomas B.C."/>
            <person name="Malmstrom R."/>
            <person name="Stieglmeier M."/>
            <person name="Klingl A."/>
            <person name="Woyke T."/>
            <person name="Ryan C.M."/>
            <person name="Banfield J.F."/>
        </authorList>
    </citation>
    <scope>NUCLEOTIDE SEQUENCE [LARGE SCALE GENOMIC DNA]</scope>
</reference>
<name>A0A2M7VB37_9BACT</name>
<evidence type="ECO:0000256" key="1">
    <source>
        <dbReference type="SAM" id="Phobius"/>
    </source>
</evidence>
<sequence>MNYKKYLKILVIVFVFLSITEFFVGFPVYFFQYFFPKKSITYKVCDPFSEQVCDLKVGDYFYLSSIGAKYKSIAIKKILDRQKTGFLSCYYTKLTYDNDYIEDTGKVVRIINDIDNKKQKENNIVLRQENPYFSGFYSHVLYKAKLSGEGQFNFKEICVYGSSENFVLNFSIK</sequence>
<keyword evidence="1" id="KW-1133">Transmembrane helix</keyword>
<feature type="transmembrane region" description="Helical" evidence="1">
    <location>
        <begin position="6"/>
        <end position="31"/>
    </location>
</feature>
<dbReference type="AlphaFoldDB" id="A0A2M7VB37"/>
<protein>
    <submittedName>
        <fullName evidence="2">Uncharacterized protein</fullName>
    </submittedName>
</protein>
<dbReference type="Proteomes" id="UP000231453">
    <property type="component" value="Unassembled WGS sequence"/>
</dbReference>
<dbReference type="EMBL" id="PFPL01000032">
    <property type="protein sequence ID" value="PIZ96208.1"/>
    <property type="molecule type" value="Genomic_DNA"/>
</dbReference>
<evidence type="ECO:0000313" key="3">
    <source>
        <dbReference type="Proteomes" id="UP000231453"/>
    </source>
</evidence>
<proteinExistence type="predicted"/>
<comment type="caution">
    <text evidence="2">The sequence shown here is derived from an EMBL/GenBank/DDBJ whole genome shotgun (WGS) entry which is preliminary data.</text>
</comment>